<dbReference type="Proteomes" id="UP000317199">
    <property type="component" value="Chromosome"/>
</dbReference>
<dbReference type="RefSeq" id="WP_141622662.1">
    <property type="nucleotide sequence ID" value="NZ_CP041242.1"/>
</dbReference>
<dbReference type="EMBL" id="CP041242">
    <property type="protein sequence ID" value="QDH69320.1"/>
    <property type="molecule type" value="Genomic_DNA"/>
</dbReference>
<keyword evidence="1" id="KW-0732">Signal</keyword>
<proteinExistence type="predicted"/>
<dbReference type="Gene3D" id="2.60.40.3340">
    <property type="entry name" value="Domain of unknown function DUF4426"/>
    <property type="match status" value="1"/>
</dbReference>
<dbReference type="Pfam" id="PF14467">
    <property type="entry name" value="DUF4426"/>
    <property type="match status" value="1"/>
</dbReference>
<feature type="domain" description="DUF4426" evidence="2">
    <location>
        <begin position="43"/>
        <end position="161"/>
    </location>
</feature>
<protein>
    <submittedName>
        <fullName evidence="3">DUF4426 domain-containing protein</fullName>
    </submittedName>
</protein>
<dbReference type="InterPro" id="IPR025218">
    <property type="entry name" value="DUF4426"/>
</dbReference>
<sequence length="161" mass="17164">MTRCLAAAALAAFALVAGCGRSPSTPSEGRRDGAAMMEEAVATAGDVTVRASVVSTARLNEAVARQYGVERNRGRVLVLVGVRQGPESDEASLPAVVRAEVSDLRGVRQRLVLEEVRSGDLIDHAGSVRVTPPDTLRFDISVEPEGKAPIRLQFNRDIFPD</sequence>
<feature type="signal peptide" evidence="1">
    <location>
        <begin position="1"/>
        <end position="19"/>
    </location>
</feature>
<name>A0A514BPL2_9GAMM</name>
<accession>A0A514BPL2</accession>
<dbReference type="AlphaFoldDB" id="A0A514BPL2"/>
<evidence type="ECO:0000259" key="2">
    <source>
        <dbReference type="Pfam" id="PF14467"/>
    </source>
</evidence>
<feature type="chain" id="PRO_5022114169" evidence="1">
    <location>
        <begin position="20"/>
        <end position="161"/>
    </location>
</feature>
<keyword evidence="4" id="KW-1185">Reference proteome</keyword>
<evidence type="ECO:0000256" key="1">
    <source>
        <dbReference type="SAM" id="SignalP"/>
    </source>
</evidence>
<dbReference type="OrthoDB" id="5976095at2"/>
<organism evidence="3 4">
    <name type="scientific">Marilutibacter alkalisoli</name>
    <dbReference type="NCBI Taxonomy" id="2591633"/>
    <lineage>
        <taxon>Bacteria</taxon>
        <taxon>Pseudomonadati</taxon>
        <taxon>Pseudomonadota</taxon>
        <taxon>Gammaproteobacteria</taxon>
        <taxon>Lysobacterales</taxon>
        <taxon>Lysobacteraceae</taxon>
        <taxon>Marilutibacter</taxon>
    </lineage>
</organism>
<dbReference type="KEGG" id="lyj:FKV23_03810"/>
<evidence type="ECO:0000313" key="4">
    <source>
        <dbReference type="Proteomes" id="UP000317199"/>
    </source>
</evidence>
<evidence type="ECO:0000313" key="3">
    <source>
        <dbReference type="EMBL" id="QDH69320.1"/>
    </source>
</evidence>
<dbReference type="PROSITE" id="PS51257">
    <property type="entry name" value="PROKAR_LIPOPROTEIN"/>
    <property type="match status" value="1"/>
</dbReference>
<gene>
    <name evidence="3" type="ORF">FKV23_03810</name>
</gene>
<reference evidence="3 4" key="1">
    <citation type="submission" date="2019-06" db="EMBL/GenBank/DDBJ databases">
        <title>Lysobacter alkalisoli sp. nov. isolated from saline-alkali soil.</title>
        <authorList>
            <person name="Sun J.-Q."/>
            <person name="Xu L."/>
        </authorList>
    </citation>
    <scope>NUCLEOTIDE SEQUENCE [LARGE SCALE GENOMIC DNA]</scope>
    <source>
        <strain evidence="3 4">SJ-36</strain>
    </source>
</reference>